<dbReference type="GO" id="GO:0016192">
    <property type="term" value="P:vesicle-mediated transport"/>
    <property type="evidence" value="ECO:0007669"/>
    <property type="project" value="InterPro"/>
</dbReference>
<dbReference type="EMBL" id="CAKAEH010000771">
    <property type="protein sequence ID" value="CAG9531840.1"/>
    <property type="molecule type" value="Genomic_DNA"/>
</dbReference>
<name>A0A8J2Q917_9BILA</name>
<dbReference type="GO" id="GO:0030126">
    <property type="term" value="C:COPI vesicle coat"/>
    <property type="evidence" value="ECO:0007669"/>
    <property type="project" value="InterPro"/>
</dbReference>
<dbReference type="GO" id="GO:0006886">
    <property type="term" value="P:intracellular protein transport"/>
    <property type="evidence" value="ECO:0007669"/>
    <property type="project" value="InterPro"/>
</dbReference>
<sequence length="182" mass="19874">DAWGGDDLMLDEEGNPDIDEDEMHSATSEKENKEGGWDVDDDLSLPPDVDIKSGGDDDDNFYTPPSRGQAPSVYWPNNSRLVADHVASGAFDSAARLLCDQFGITRIEPFKQLFLTVYARSRAAYEGLPSAGPNFVYRLRNWQDGSGRSGLPAVNLHLNDLAASLQTCYQLTTGGKFNEAVA</sequence>
<feature type="compositionally biased region" description="Basic and acidic residues" evidence="1">
    <location>
        <begin position="23"/>
        <end position="36"/>
    </location>
</feature>
<accession>A0A8J2Q917</accession>
<comment type="caution">
    <text evidence="3">The sequence shown here is derived from an EMBL/GenBank/DDBJ whole genome shotgun (WGS) entry which is preliminary data.</text>
</comment>
<protein>
    <recommendedName>
        <fullName evidence="2">Coatomer alpha subunit C-terminal domain-containing protein</fullName>
    </recommendedName>
</protein>
<feature type="region of interest" description="Disordered" evidence="1">
    <location>
        <begin position="1"/>
        <end position="70"/>
    </location>
</feature>
<feature type="non-terminal residue" evidence="3">
    <location>
        <position position="182"/>
    </location>
</feature>
<gene>
    <name evidence="3" type="ORF">CJOHNSTONI_LOCUS2209</name>
</gene>
<reference evidence="3" key="1">
    <citation type="submission" date="2021-09" db="EMBL/GenBank/DDBJ databases">
        <authorList>
            <consortium name="Pathogen Informatics"/>
        </authorList>
    </citation>
    <scope>NUCLEOTIDE SEQUENCE</scope>
</reference>
<evidence type="ECO:0000259" key="2">
    <source>
        <dbReference type="Pfam" id="PF06957"/>
    </source>
</evidence>
<organism evidence="3 4">
    <name type="scientific">Cercopithifilaria johnstoni</name>
    <dbReference type="NCBI Taxonomy" id="2874296"/>
    <lineage>
        <taxon>Eukaryota</taxon>
        <taxon>Metazoa</taxon>
        <taxon>Ecdysozoa</taxon>
        <taxon>Nematoda</taxon>
        <taxon>Chromadorea</taxon>
        <taxon>Rhabditida</taxon>
        <taxon>Spirurina</taxon>
        <taxon>Spiruromorpha</taxon>
        <taxon>Filarioidea</taxon>
        <taxon>Onchocercidae</taxon>
        <taxon>Cercopithifilaria</taxon>
    </lineage>
</organism>
<evidence type="ECO:0000256" key="1">
    <source>
        <dbReference type="SAM" id="MobiDB-lite"/>
    </source>
</evidence>
<dbReference type="AlphaFoldDB" id="A0A8J2Q917"/>
<dbReference type="Proteomes" id="UP000746747">
    <property type="component" value="Unassembled WGS sequence"/>
</dbReference>
<dbReference type="GO" id="GO:0005198">
    <property type="term" value="F:structural molecule activity"/>
    <property type="evidence" value="ECO:0007669"/>
    <property type="project" value="InterPro"/>
</dbReference>
<evidence type="ECO:0000313" key="3">
    <source>
        <dbReference type="EMBL" id="CAG9531840.1"/>
    </source>
</evidence>
<dbReference type="InterPro" id="IPR010714">
    <property type="entry name" value="Coatomer_asu_C"/>
</dbReference>
<feature type="domain" description="Coatomer alpha subunit C-terminal" evidence="2">
    <location>
        <begin position="2"/>
        <end position="181"/>
    </location>
</feature>
<proteinExistence type="predicted"/>
<dbReference type="OrthoDB" id="10261470at2759"/>
<feature type="compositionally biased region" description="Acidic residues" evidence="1">
    <location>
        <begin position="8"/>
        <end position="22"/>
    </location>
</feature>
<evidence type="ECO:0000313" key="4">
    <source>
        <dbReference type="Proteomes" id="UP000746747"/>
    </source>
</evidence>
<dbReference type="Pfam" id="PF06957">
    <property type="entry name" value="COPI_C"/>
    <property type="match status" value="1"/>
</dbReference>
<feature type="non-terminal residue" evidence="3">
    <location>
        <position position="1"/>
    </location>
</feature>
<keyword evidence="4" id="KW-1185">Reference proteome</keyword>